<protein>
    <submittedName>
        <fullName evidence="2">Uncharacterized protein</fullName>
    </submittedName>
</protein>
<dbReference type="AlphaFoldDB" id="A0A4Y3KKF6"/>
<dbReference type="OrthoDB" id="4826395at2"/>
<sequence>MSLPTGLPSGLPSTAPSSGARPMPVIGDVTLTAAQRVDHALDGGFVDVPVLGLQGYAQQRSGRPSHRMAIAAVLAGPTALDDLAALQTLAASGEATTFSADIVTALELQQVVVTRLAASEVAGRPGVVEIVVELAESPPLPPPAQLAGFGGLDDFGLGDLGFDTDLLGDLADLAGDVAGAVEGALAAVDALSALAGLASFDFDGVLAPVQDVQRSLEDSGAQLGTALDALGGVFGS</sequence>
<evidence type="ECO:0000313" key="3">
    <source>
        <dbReference type="Proteomes" id="UP000320461"/>
    </source>
</evidence>
<dbReference type="RefSeq" id="WP_141370165.1">
    <property type="nucleotide sequence ID" value="NZ_BJLQ01000014.1"/>
</dbReference>
<keyword evidence="3" id="KW-1185">Reference proteome</keyword>
<evidence type="ECO:0000313" key="2">
    <source>
        <dbReference type="EMBL" id="GEA84383.1"/>
    </source>
</evidence>
<accession>A0A4Y3KKF6</accession>
<dbReference type="Proteomes" id="UP000320461">
    <property type="component" value="Unassembled WGS sequence"/>
</dbReference>
<proteinExistence type="predicted"/>
<organism evidence="2 3">
    <name type="scientific">Cellulomonas gelida</name>
    <dbReference type="NCBI Taxonomy" id="1712"/>
    <lineage>
        <taxon>Bacteria</taxon>
        <taxon>Bacillati</taxon>
        <taxon>Actinomycetota</taxon>
        <taxon>Actinomycetes</taxon>
        <taxon>Micrococcales</taxon>
        <taxon>Cellulomonadaceae</taxon>
        <taxon>Cellulomonas</taxon>
    </lineage>
</organism>
<reference evidence="2 3" key="1">
    <citation type="submission" date="2019-06" db="EMBL/GenBank/DDBJ databases">
        <title>Whole genome shotgun sequence of Cellulomonas gelida NBRC 3748.</title>
        <authorList>
            <person name="Hosoyama A."/>
            <person name="Uohara A."/>
            <person name="Ohji S."/>
            <person name="Ichikawa N."/>
        </authorList>
    </citation>
    <scope>NUCLEOTIDE SEQUENCE [LARGE SCALE GENOMIC DNA]</scope>
    <source>
        <strain evidence="2 3">NBRC 3748</strain>
    </source>
</reference>
<comment type="caution">
    <text evidence="2">The sequence shown here is derived from an EMBL/GenBank/DDBJ whole genome shotgun (WGS) entry which is preliminary data.</text>
</comment>
<dbReference type="EMBL" id="BJLQ01000014">
    <property type="protein sequence ID" value="GEA84383.1"/>
    <property type="molecule type" value="Genomic_DNA"/>
</dbReference>
<gene>
    <name evidence="2" type="ORF">CGE01nite_16340</name>
</gene>
<feature type="region of interest" description="Disordered" evidence="1">
    <location>
        <begin position="1"/>
        <end position="22"/>
    </location>
</feature>
<evidence type="ECO:0000256" key="1">
    <source>
        <dbReference type="SAM" id="MobiDB-lite"/>
    </source>
</evidence>
<name>A0A4Y3KKF6_9CELL</name>